<dbReference type="AlphaFoldDB" id="F4LP00"/>
<dbReference type="InterPro" id="IPR033399">
    <property type="entry name" value="TP_0789-like"/>
</dbReference>
<gene>
    <name evidence="4" type="ordered locus">Trebr_2573</name>
</gene>
<dbReference type="RefSeq" id="WP_013759678.1">
    <property type="nucleotide sequence ID" value="NC_015500.1"/>
</dbReference>
<keyword evidence="1 2" id="KW-0732">Signal</keyword>
<dbReference type="SUPFAM" id="SSF89392">
    <property type="entry name" value="Prokaryotic lipoproteins and lipoprotein localization factors"/>
    <property type="match status" value="1"/>
</dbReference>
<dbReference type="Proteomes" id="UP000006546">
    <property type="component" value="Chromosome"/>
</dbReference>
<dbReference type="OrthoDB" id="9803781at2"/>
<dbReference type="Pfam" id="PF17131">
    <property type="entry name" value="LolA_like"/>
    <property type="match status" value="1"/>
</dbReference>
<evidence type="ECO:0000313" key="4">
    <source>
        <dbReference type="EMBL" id="AEE17977.1"/>
    </source>
</evidence>
<dbReference type="CDD" id="cd16329">
    <property type="entry name" value="LolA_like"/>
    <property type="match status" value="1"/>
</dbReference>
<keyword evidence="5" id="KW-1185">Reference proteome</keyword>
<dbReference type="InterPro" id="IPR052944">
    <property type="entry name" value="Sporulation_related"/>
</dbReference>
<name>F4LP00_TREBD</name>
<dbReference type="KEGG" id="tbe:Trebr_2573"/>
<dbReference type="STRING" id="906968.Trebr_2573"/>
<keyword evidence="4" id="KW-0449">Lipoprotein</keyword>
<dbReference type="PANTHER" id="PTHR37507">
    <property type="entry name" value="SPORULATION PROTEIN YDCC"/>
    <property type="match status" value="1"/>
</dbReference>
<evidence type="ECO:0000256" key="1">
    <source>
        <dbReference type="ARBA" id="ARBA00022729"/>
    </source>
</evidence>
<protein>
    <submittedName>
        <fullName evidence="4">Outer membrane protein involved in lipoprotein sorting</fullName>
    </submittedName>
</protein>
<evidence type="ECO:0000256" key="2">
    <source>
        <dbReference type="SAM" id="SignalP"/>
    </source>
</evidence>
<dbReference type="Gene3D" id="2.50.20.10">
    <property type="entry name" value="Lipoprotein localisation LolA/LolB/LppX"/>
    <property type="match status" value="1"/>
</dbReference>
<feature type="signal peptide" evidence="2">
    <location>
        <begin position="1"/>
        <end position="20"/>
    </location>
</feature>
<proteinExistence type="predicted"/>
<evidence type="ECO:0000259" key="3">
    <source>
        <dbReference type="Pfam" id="PF17131"/>
    </source>
</evidence>
<accession>F4LP00</accession>
<dbReference type="EMBL" id="CP002696">
    <property type="protein sequence ID" value="AEE17977.1"/>
    <property type="molecule type" value="Genomic_DNA"/>
</dbReference>
<dbReference type="PANTHER" id="PTHR37507:SF2">
    <property type="entry name" value="SPORULATION PROTEIN YDCC"/>
    <property type="match status" value="1"/>
</dbReference>
<dbReference type="InterPro" id="IPR029046">
    <property type="entry name" value="LolA/LolB/LppX"/>
</dbReference>
<organism evidence="4 5">
    <name type="scientific">Treponema brennaborense (strain DSM 12168 / CIP 105900 / DD5/3)</name>
    <dbReference type="NCBI Taxonomy" id="906968"/>
    <lineage>
        <taxon>Bacteria</taxon>
        <taxon>Pseudomonadati</taxon>
        <taxon>Spirochaetota</taxon>
        <taxon>Spirochaetia</taxon>
        <taxon>Spirochaetales</taxon>
        <taxon>Treponemataceae</taxon>
        <taxon>Treponema</taxon>
    </lineage>
</organism>
<dbReference type="eggNOG" id="COG2834">
    <property type="taxonomic scope" value="Bacteria"/>
</dbReference>
<feature type="chain" id="PRO_5003311043" evidence="2">
    <location>
        <begin position="21"/>
        <end position="246"/>
    </location>
</feature>
<evidence type="ECO:0000313" key="5">
    <source>
        <dbReference type="Proteomes" id="UP000006546"/>
    </source>
</evidence>
<dbReference type="HOGENOM" id="CLU_074356_2_0_12"/>
<feature type="domain" description="Uncharacterized protein TP-0789" evidence="3">
    <location>
        <begin position="70"/>
        <end position="245"/>
    </location>
</feature>
<reference evidence="5" key="1">
    <citation type="submission" date="2011-04" db="EMBL/GenBank/DDBJ databases">
        <title>The complete genome of Treponema brennaborense DSM 12168.</title>
        <authorList>
            <person name="Lucas S."/>
            <person name="Han J."/>
            <person name="Lapidus A."/>
            <person name="Bruce D."/>
            <person name="Goodwin L."/>
            <person name="Pitluck S."/>
            <person name="Peters L."/>
            <person name="Kyrpides N."/>
            <person name="Mavromatis K."/>
            <person name="Ivanova N."/>
            <person name="Mikhailova N."/>
            <person name="Pagani I."/>
            <person name="Teshima H."/>
            <person name="Detter J.C."/>
            <person name="Tapia R."/>
            <person name="Han C."/>
            <person name="Land M."/>
            <person name="Hauser L."/>
            <person name="Markowitz V."/>
            <person name="Cheng J.-F."/>
            <person name="Hugenholtz P."/>
            <person name="Woyke T."/>
            <person name="Wu D."/>
            <person name="Gronow S."/>
            <person name="Wellnitz S."/>
            <person name="Brambilla E."/>
            <person name="Klenk H.-P."/>
            <person name="Eisen J.A."/>
        </authorList>
    </citation>
    <scope>NUCLEOTIDE SEQUENCE [LARGE SCALE GENOMIC DNA]</scope>
    <source>
        <strain evidence="5">DSM 12168 / CIP 105900 / DD5/3</strain>
    </source>
</reference>
<sequence length="246" mass="27540">MKKLYAFMLAALTAISAAFAAELSIEEIMAKYDANTDYKTSKMKATLLVTDKFGTAKTTFESYQRKNNDTLIIVADGPDAGQKILRLENSVYLYYPDAEELIRLQGSALKDSIMGSDFSYEDLTENDGTLANYTGELLGTETIDGAECYHLMLTAKTKKQLYQKQELWIDSTTFVGRKEIMYSASGKALSESTMTDFKKVGNYYVGMKGRMVNLLKKSSVTEMSVLSIEFDTPISDKIFSKDELAW</sequence>